<feature type="compositionally biased region" description="Polar residues" evidence="1">
    <location>
        <begin position="471"/>
        <end position="481"/>
    </location>
</feature>
<organism evidence="2 3">
    <name type="scientific">Exidia glandulosa HHB12029</name>
    <dbReference type="NCBI Taxonomy" id="1314781"/>
    <lineage>
        <taxon>Eukaryota</taxon>
        <taxon>Fungi</taxon>
        <taxon>Dikarya</taxon>
        <taxon>Basidiomycota</taxon>
        <taxon>Agaricomycotina</taxon>
        <taxon>Agaricomycetes</taxon>
        <taxon>Auriculariales</taxon>
        <taxon>Exidiaceae</taxon>
        <taxon>Exidia</taxon>
    </lineage>
</organism>
<feature type="compositionally biased region" description="Basic and acidic residues" evidence="1">
    <location>
        <begin position="767"/>
        <end position="825"/>
    </location>
</feature>
<feature type="compositionally biased region" description="Polar residues" evidence="1">
    <location>
        <begin position="1064"/>
        <end position="1080"/>
    </location>
</feature>
<dbReference type="InParanoid" id="A0A165N2Y9"/>
<feature type="region of interest" description="Disordered" evidence="1">
    <location>
        <begin position="663"/>
        <end position="1041"/>
    </location>
</feature>
<feature type="compositionally biased region" description="Pro residues" evidence="1">
    <location>
        <begin position="545"/>
        <end position="561"/>
    </location>
</feature>
<feature type="compositionally biased region" description="Basic and acidic residues" evidence="1">
    <location>
        <begin position="899"/>
        <end position="908"/>
    </location>
</feature>
<evidence type="ECO:0000256" key="1">
    <source>
        <dbReference type="SAM" id="MobiDB-lite"/>
    </source>
</evidence>
<dbReference type="Proteomes" id="UP000077266">
    <property type="component" value="Unassembled WGS sequence"/>
</dbReference>
<feature type="compositionally biased region" description="Gly residues" evidence="1">
    <location>
        <begin position="850"/>
        <end position="861"/>
    </location>
</feature>
<name>A0A165N2Y9_EXIGL</name>
<feature type="compositionally biased region" description="Low complexity" evidence="1">
    <location>
        <begin position="575"/>
        <end position="603"/>
    </location>
</feature>
<feature type="compositionally biased region" description="Gly residues" evidence="1">
    <location>
        <begin position="704"/>
        <end position="726"/>
    </location>
</feature>
<feature type="compositionally biased region" description="Pro residues" evidence="1">
    <location>
        <begin position="833"/>
        <end position="842"/>
    </location>
</feature>
<feature type="region of interest" description="Disordered" evidence="1">
    <location>
        <begin position="268"/>
        <end position="612"/>
    </location>
</feature>
<accession>A0A165N2Y9</accession>
<feature type="compositionally biased region" description="Acidic residues" evidence="1">
    <location>
        <begin position="752"/>
        <end position="766"/>
    </location>
</feature>
<evidence type="ECO:0000313" key="2">
    <source>
        <dbReference type="EMBL" id="KZW00133.1"/>
    </source>
</evidence>
<keyword evidence="3" id="KW-1185">Reference proteome</keyword>
<proteinExistence type="predicted"/>
<reference evidence="2 3" key="1">
    <citation type="journal article" date="2016" name="Mol. Biol. Evol.">
        <title>Comparative Genomics of Early-Diverging Mushroom-Forming Fungi Provides Insights into the Origins of Lignocellulose Decay Capabilities.</title>
        <authorList>
            <person name="Nagy L.G."/>
            <person name="Riley R."/>
            <person name="Tritt A."/>
            <person name="Adam C."/>
            <person name="Daum C."/>
            <person name="Floudas D."/>
            <person name="Sun H."/>
            <person name="Yadav J.S."/>
            <person name="Pangilinan J."/>
            <person name="Larsson K.H."/>
            <person name="Matsuura K."/>
            <person name="Barry K."/>
            <person name="Labutti K."/>
            <person name="Kuo R."/>
            <person name="Ohm R.A."/>
            <person name="Bhattacharya S.S."/>
            <person name="Shirouzu T."/>
            <person name="Yoshinaga Y."/>
            <person name="Martin F.M."/>
            <person name="Grigoriev I.V."/>
            <person name="Hibbett D.S."/>
        </authorList>
    </citation>
    <scope>NUCLEOTIDE SEQUENCE [LARGE SCALE GENOMIC DNA]</scope>
    <source>
        <strain evidence="2 3">HHB12029</strain>
    </source>
</reference>
<dbReference type="EMBL" id="KV425903">
    <property type="protein sequence ID" value="KZW00133.1"/>
    <property type="molecule type" value="Genomic_DNA"/>
</dbReference>
<feature type="compositionally biased region" description="Gly residues" evidence="1">
    <location>
        <begin position="370"/>
        <end position="396"/>
    </location>
</feature>
<feature type="region of interest" description="Disordered" evidence="1">
    <location>
        <begin position="1053"/>
        <end position="1097"/>
    </location>
</feature>
<feature type="compositionally biased region" description="Basic residues" evidence="1">
    <location>
        <begin position="736"/>
        <end position="746"/>
    </location>
</feature>
<protein>
    <submittedName>
        <fullName evidence="2">Uncharacterized protein</fullName>
    </submittedName>
</protein>
<gene>
    <name evidence="2" type="ORF">EXIGLDRAFT_745779</name>
</gene>
<dbReference type="AlphaFoldDB" id="A0A165N2Y9"/>
<feature type="compositionally biased region" description="Pro residues" evidence="1">
    <location>
        <begin position="1085"/>
        <end position="1095"/>
    </location>
</feature>
<feature type="compositionally biased region" description="Pro residues" evidence="1">
    <location>
        <begin position="879"/>
        <end position="896"/>
    </location>
</feature>
<sequence>MTMGVTFLSNPEVVQNTKEVELHILRIFAAFKETVKLTRQNEDRDVPLAWLSRKFMTAISARFASFKGAGGLSEQGIEAFQVTIISACCEIQLAALVRGIGGIDLRLNAAGAITKGRRPDCRRLQKRDMAGWNIQKSREGMHKRQNKASTGVEAFRIRVDGKGSTEKFQVDGVRGVAKASWTMGTCEERWVIWHAESTRRMQDAMHAMHASRAPSTVGTRTPATMRTRELAEKRGTPRSHLHAQIMGGGIHDVSPIVPELAFNTPLVGPRQSEWDGESRFGAAQTPRNLMQPTVADASPSPMRMGPASPVRSGAILEQRTGQPVAGPSNTGAGFSPIQFSVQPPGHQQQEDWDWDADGHSLLAPPPPPGGDGAAGSGWDHGGGAGGSGWDGGGGSGWPDFGADPNAPLSWEHQDGPPPLGHAPSQNFQRASDASLYAVPRPHPSRPPSTHSRAGSASRLRPPSEAALRPSSAANSRAGSTHSASASAFRPPSRTGSAPGSQQGSRHGSTHSNSPRRSPLAPPSEHPFSPSLSQLHGADMYHTAVGPPPLGTFAPSPPPLGSPQPHLQSAVVSHQPSPSASRLQPSPSRSPTRPSPANSRPSRPGTARLGAPTPIIARDYALPSHARVVNIDSSGTPRFLPVVPPPGVPPAASALRDVLVAVDSTSTGPRHPDAASMASRAMDPLPEPPAEPPAAVEEDAPGPSTAGGGGGGGFLGRMGSLFGGKKSGGSSISKPPGPRKVKKKKGRGAVEEALGEELGDAPPPDDGEAQRERERQAAEDEAMRVEAEEARRIVLEEALARERDEEARRDEEAARARAEAVDEAHSALHAQSPQPQPEPPAPEPDPEPEAEGGGGGKKGWFGLGRKLTKKRKGTKEAPRAPSPPKTTPSPFVLPPNPQDEADRASERTLTDAGDAHGGTTHAPTLLDFTGPPGSEEREFVVVPSPTNSQRGYGYRDPHSAISVHVPTPPRGGHAHTQGLGYPASQMGYPGPGTNYAPSRAGFTTTGQTPRLPSTYQMPFANARRPGPPAHTQPPHVRTVSGGSGALAFQLPSQHQHLSVPPNGHARTSSEPNVPQRQSPTRYPSLPAVPAPGPPFDPSEHQRVMALLDGAEALRERAFLNNEERRARLFDEAEDRRRQEAEARRRIIEVWV</sequence>
<feature type="compositionally biased region" description="Polar residues" evidence="1">
    <location>
        <begin position="327"/>
        <end position="347"/>
    </location>
</feature>
<feature type="compositionally biased region" description="Polar residues" evidence="1">
    <location>
        <begin position="1000"/>
        <end position="1015"/>
    </location>
</feature>
<evidence type="ECO:0000313" key="3">
    <source>
        <dbReference type="Proteomes" id="UP000077266"/>
    </source>
</evidence>
<feature type="compositionally biased region" description="Polar residues" evidence="1">
    <location>
        <begin position="493"/>
        <end position="515"/>
    </location>
</feature>